<keyword evidence="2" id="KW-1185">Reference proteome</keyword>
<evidence type="ECO:0000313" key="1">
    <source>
        <dbReference type="EMBL" id="KAF2205591.1"/>
    </source>
</evidence>
<accession>A0A9P4JU31</accession>
<reference evidence="1" key="1">
    <citation type="journal article" date="2020" name="Stud. Mycol.">
        <title>101 Dothideomycetes genomes: a test case for predicting lifestyles and emergence of pathogens.</title>
        <authorList>
            <person name="Haridas S."/>
            <person name="Albert R."/>
            <person name="Binder M."/>
            <person name="Bloem J."/>
            <person name="Labutti K."/>
            <person name="Salamov A."/>
            <person name="Andreopoulos B."/>
            <person name="Baker S."/>
            <person name="Barry K."/>
            <person name="Bills G."/>
            <person name="Bluhm B."/>
            <person name="Cannon C."/>
            <person name="Castanera R."/>
            <person name="Culley D."/>
            <person name="Daum C."/>
            <person name="Ezra D."/>
            <person name="Gonzalez J."/>
            <person name="Henrissat B."/>
            <person name="Kuo A."/>
            <person name="Liang C."/>
            <person name="Lipzen A."/>
            <person name="Lutzoni F."/>
            <person name="Magnuson J."/>
            <person name="Mondo S."/>
            <person name="Nolan M."/>
            <person name="Ohm R."/>
            <person name="Pangilinan J."/>
            <person name="Park H.-J."/>
            <person name="Ramirez L."/>
            <person name="Alfaro M."/>
            <person name="Sun H."/>
            <person name="Tritt A."/>
            <person name="Yoshinaga Y."/>
            <person name="Zwiers L.-H."/>
            <person name="Turgeon B."/>
            <person name="Goodwin S."/>
            <person name="Spatafora J."/>
            <person name="Crous P."/>
            <person name="Grigoriev I."/>
        </authorList>
    </citation>
    <scope>NUCLEOTIDE SEQUENCE</scope>
    <source>
        <strain evidence="1">ATCC 74209</strain>
    </source>
</reference>
<comment type="caution">
    <text evidence="1">The sequence shown here is derived from an EMBL/GenBank/DDBJ whole genome shotgun (WGS) entry which is preliminary data.</text>
</comment>
<dbReference type="Proteomes" id="UP000799536">
    <property type="component" value="Unassembled WGS sequence"/>
</dbReference>
<dbReference type="AlphaFoldDB" id="A0A9P4JU31"/>
<gene>
    <name evidence="1" type="ORF">GQ43DRAFT_300871</name>
</gene>
<name>A0A9P4JU31_9PLEO</name>
<dbReference type="EMBL" id="ML993853">
    <property type="protein sequence ID" value="KAF2205591.1"/>
    <property type="molecule type" value="Genomic_DNA"/>
</dbReference>
<organism evidence="1 2">
    <name type="scientific">Delitschia confertaspora ATCC 74209</name>
    <dbReference type="NCBI Taxonomy" id="1513339"/>
    <lineage>
        <taxon>Eukaryota</taxon>
        <taxon>Fungi</taxon>
        <taxon>Dikarya</taxon>
        <taxon>Ascomycota</taxon>
        <taxon>Pezizomycotina</taxon>
        <taxon>Dothideomycetes</taxon>
        <taxon>Pleosporomycetidae</taxon>
        <taxon>Pleosporales</taxon>
        <taxon>Delitschiaceae</taxon>
        <taxon>Delitschia</taxon>
    </lineage>
</organism>
<evidence type="ECO:0000313" key="2">
    <source>
        <dbReference type="Proteomes" id="UP000799536"/>
    </source>
</evidence>
<sequence length="180" mass="20007">MLKDIQKLCIDGGNRLILMSSRVNASYFDGCFPIQCAFIIAHLMLSPELERAPTLFESSRRYPTLGKAFTLLSQSGRLIRPCRQFSSFPLSHSPRSTTHHHLGTTPLTPNTVHLDPNNHFAAESHLIGGTFSSSVVSNQYCSLSSKSRSPVSSRLVVLHRPCTDPSPPLKSLRRIRIPLQ</sequence>
<protein>
    <submittedName>
        <fullName evidence="1">Uncharacterized protein</fullName>
    </submittedName>
</protein>
<proteinExistence type="predicted"/>